<organism evidence="1 2">
    <name type="scientific">Candidatus Nitrosocaldus cavascurensis</name>
    <dbReference type="NCBI Taxonomy" id="2058097"/>
    <lineage>
        <taxon>Archaea</taxon>
        <taxon>Nitrososphaerota</taxon>
        <taxon>Nitrososphaeria</taxon>
        <taxon>Candidatus Nitrosocaldales</taxon>
        <taxon>Candidatus Nitrosocaldaceae</taxon>
        <taxon>Candidatus Nitrosocaldus</taxon>
    </lineage>
</organism>
<sequence>MAVDVTKLGSNGWVIRSSDEGGARGGTLPTGGGGGVAIPSVKDVAEFIVAIDKASSGRRYEFTRSDGAYIKVYPSEVKAGYIVIERAGGNYVRLSSQELAELRLKLTRLS</sequence>
<dbReference type="AlphaFoldDB" id="A0A2K5ATC4"/>
<reference evidence="2" key="1">
    <citation type="submission" date="2018-01" db="EMBL/GenBank/DDBJ databases">
        <authorList>
            <person name="Kerou L M."/>
        </authorList>
    </citation>
    <scope>NUCLEOTIDE SEQUENCE [LARGE SCALE GENOMIC DNA]</scope>
    <source>
        <strain evidence="2">SCU2</strain>
    </source>
</reference>
<dbReference type="KEGG" id="ncv:NCAV_1739"/>
<proteinExistence type="predicted"/>
<keyword evidence="2" id="KW-1185">Reference proteome</keyword>
<name>A0A2K5ATC4_9ARCH</name>
<gene>
    <name evidence="1" type="ORF">NCAV_1739</name>
</gene>
<evidence type="ECO:0000313" key="2">
    <source>
        <dbReference type="Proteomes" id="UP000236248"/>
    </source>
</evidence>
<dbReference type="Proteomes" id="UP000236248">
    <property type="component" value="Chromosome NCAV"/>
</dbReference>
<dbReference type="EMBL" id="LT981265">
    <property type="protein sequence ID" value="SPC34902.1"/>
    <property type="molecule type" value="Genomic_DNA"/>
</dbReference>
<dbReference type="RefSeq" id="WP_103286529.1">
    <property type="nucleotide sequence ID" value="NZ_LT981265.1"/>
</dbReference>
<dbReference type="GeneID" id="41595721"/>
<protein>
    <submittedName>
        <fullName evidence="1">Uncharacterized protein</fullName>
    </submittedName>
</protein>
<accession>A0A2K5ATC4</accession>
<evidence type="ECO:0000313" key="1">
    <source>
        <dbReference type="EMBL" id="SPC34902.1"/>
    </source>
</evidence>